<dbReference type="RefSeq" id="WP_110402493.1">
    <property type="nucleotide sequence ID" value="NZ_QJJS01000029.1"/>
</dbReference>
<dbReference type="CDD" id="cd17470">
    <property type="entry name" value="T3SS_Flik_C"/>
    <property type="match status" value="1"/>
</dbReference>
<dbReference type="InterPro" id="IPR052563">
    <property type="entry name" value="FliK"/>
</dbReference>
<keyword evidence="3" id="KW-0969">Cilium</keyword>
<dbReference type="InterPro" id="IPR038610">
    <property type="entry name" value="FliK-like_C_sf"/>
</dbReference>
<sequence>MNTTLSSLSHETARLDAQRSKGADGVKPSSTEPGAFAGLMQSMTTEPVPAAPTPAAAPASGPAATPPEDGAPAWISSSERYALRSDPMPASEVVPAQEDRAAPAPDAGTDGPAPRRVAGPGAAKARGPGRTEASAADASATEDRAASRASGKAGAERDATTADGLVPGSLNWWLQQVEAPAAPVPGAETGTPGAAAGGAGVAAPELALAAATEAVASEAAAAMEPAVAEAAVSGQPDFAALMASTSRELASSGATAPSSTPVHLSLATPVHDPGFGEAVAVQVARWTGEGVQQATLDLSPLELGPIQIRIDVDGNQACIDFSAARPETRALLESAMASLADALRQDGLELGASSVSESVAPSGGDRSGGDADRSRGGDASPRPGEGRSGSGQRQDERAAAGTGWGAGSGLDRTAWSGVVGASAAHGPSRRPGGLDLYA</sequence>
<evidence type="ECO:0000313" key="4">
    <source>
        <dbReference type="Proteomes" id="UP000247811"/>
    </source>
</evidence>
<dbReference type="Pfam" id="PF02120">
    <property type="entry name" value="Flg_hook"/>
    <property type="match status" value="1"/>
</dbReference>
<evidence type="ECO:0000313" key="3">
    <source>
        <dbReference type="EMBL" id="PXW91939.1"/>
    </source>
</evidence>
<comment type="caution">
    <text evidence="3">The sequence shown here is derived from an EMBL/GenBank/DDBJ whole genome shotgun (WGS) entry which is preliminary data.</text>
</comment>
<keyword evidence="3" id="KW-0966">Cell projection</keyword>
<keyword evidence="4" id="KW-1185">Reference proteome</keyword>
<name>A0A318H5I6_9BURK</name>
<feature type="region of interest" description="Disordered" evidence="1">
    <location>
        <begin position="1"/>
        <end position="166"/>
    </location>
</feature>
<dbReference type="EMBL" id="QJJS01000029">
    <property type="protein sequence ID" value="PXW91939.1"/>
    <property type="molecule type" value="Genomic_DNA"/>
</dbReference>
<feature type="region of interest" description="Disordered" evidence="1">
    <location>
        <begin position="354"/>
        <end position="412"/>
    </location>
</feature>
<evidence type="ECO:0000256" key="1">
    <source>
        <dbReference type="SAM" id="MobiDB-lite"/>
    </source>
</evidence>
<keyword evidence="3" id="KW-0282">Flagellum</keyword>
<feature type="compositionally biased region" description="Basic and acidic residues" evidence="1">
    <location>
        <begin position="11"/>
        <end position="24"/>
    </location>
</feature>
<dbReference type="PANTHER" id="PTHR37533:SF2">
    <property type="entry name" value="FLAGELLAR HOOK-LENGTH CONTROL PROTEIN"/>
    <property type="match status" value="1"/>
</dbReference>
<reference evidence="3 4" key="1">
    <citation type="submission" date="2018-05" db="EMBL/GenBank/DDBJ databases">
        <title>Genomic Encyclopedia of Type Strains, Phase IV (KMG-IV): sequencing the most valuable type-strain genomes for metagenomic binning, comparative biology and taxonomic classification.</title>
        <authorList>
            <person name="Goeker M."/>
        </authorList>
    </citation>
    <scope>NUCLEOTIDE SEQUENCE [LARGE SCALE GENOMIC DNA]</scope>
    <source>
        <strain evidence="3 4">DSM 566</strain>
    </source>
</reference>
<dbReference type="InterPro" id="IPR021136">
    <property type="entry name" value="Flagellar_hook_control-like_C"/>
</dbReference>
<gene>
    <name evidence="3" type="ORF">C7444_12918</name>
</gene>
<dbReference type="Proteomes" id="UP000247811">
    <property type="component" value="Unassembled WGS sequence"/>
</dbReference>
<feature type="compositionally biased region" description="Polar residues" evidence="1">
    <location>
        <begin position="1"/>
        <end position="10"/>
    </location>
</feature>
<evidence type="ECO:0000259" key="2">
    <source>
        <dbReference type="Pfam" id="PF02120"/>
    </source>
</evidence>
<protein>
    <submittedName>
        <fullName evidence="3">Flagellar hook-length control protein FliK</fullName>
    </submittedName>
</protein>
<dbReference type="OrthoDB" id="9157214at2"/>
<accession>A0A318H5I6</accession>
<proteinExistence type="predicted"/>
<organism evidence="3 4">
    <name type="scientific">Sphaerotilus hippei</name>
    <dbReference type="NCBI Taxonomy" id="744406"/>
    <lineage>
        <taxon>Bacteria</taxon>
        <taxon>Pseudomonadati</taxon>
        <taxon>Pseudomonadota</taxon>
        <taxon>Betaproteobacteria</taxon>
        <taxon>Burkholderiales</taxon>
        <taxon>Sphaerotilaceae</taxon>
        <taxon>Sphaerotilus</taxon>
    </lineage>
</organism>
<feature type="compositionally biased region" description="Basic and acidic residues" evidence="1">
    <location>
        <begin position="367"/>
        <end position="376"/>
    </location>
</feature>
<feature type="domain" description="Flagellar hook-length control protein-like C-terminal" evidence="2">
    <location>
        <begin position="282"/>
        <end position="360"/>
    </location>
</feature>
<dbReference type="PANTHER" id="PTHR37533">
    <property type="entry name" value="FLAGELLAR HOOK-LENGTH CONTROL PROTEIN"/>
    <property type="match status" value="1"/>
</dbReference>
<feature type="compositionally biased region" description="Low complexity" evidence="1">
    <location>
        <begin position="102"/>
        <end position="139"/>
    </location>
</feature>
<dbReference type="AlphaFoldDB" id="A0A318H5I6"/>
<feature type="compositionally biased region" description="Low complexity" evidence="1">
    <location>
        <begin position="44"/>
        <end position="67"/>
    </location>
</feature>
<dbReference type="Gene3D" id="3.30.750.140">
    <property type="match status" value="1"/>
</dbReference>